<protein>
    <submittedName>
        <fullName evidence="2">Uncharacterized protein</fullName>
    </submittedName>
</protein>
<dbReference type="AlphaFoldDB" id="A0A2V2YUD4"/>
<proteinExistence type="predicted"/>
<evidence type="ECO:0000256" key="1">
    <source>
        <dbReference type="SAM" id="Phobius"/>
    </source>
</evidence>
<organism evidence="2 3">
    <name type="scientific">Paenibacillus cellulosilyticus</name>
    <dbReference type="NCBI Taxonomy" id="375489"/>
    <lineage>
        <taxon>Bacteria</taxon>
        <taxon>Bacillati</taxon>
        <taxon>Bacillota</taxon>
        <taxon>Bacilli</taxon>
        <taxon>Bacillales</taxon>
        <taxon>Paenibacillaceae</taxon>
        <taxon>Paenibacillus</taxon>
    </lineage>
</organism>
<accession>A0A2V2YUD4</accession>
<sequence length="224" mass="25552">MKKVIFGLLGTIILLLCSNLMIKGTYWLIAQIFDYTTYSYSLSYISGWSLRLLIVLAIVYSILAYSRYGQLTGFGKKALIGLLIVCSVGVIVPYFNYTAAGEAGIVRQKLWSRDTYKWSDVSSVSTYAYFPDRGYSLFNGSRRNGIKVDKPKMEYTLHYTDGRSMNVWDRLSHVVKLHELVKAKGIPIEHQAVDSRILTEPGLYLRGDSRQLKDIFGIEMKDWN</sequence>
<keyword evidence="3" id="KW-1185">Reference proteome</keyword>
<dbReference type="Proteomes" id="UP000246635">
    <property type="component" value="Unassembled WGS sequence"/>
</dbReference>
<gene>
    <name evidence="2" type="ORF">DFQ01_107195</name>
</gene>
<name>A0A2V2YUD4_9BACL</name>
<feature type="transmembrane region" description="Helical" evidence="1">
    <location>
        <begin position="78"/>
        <end position="97"/>
    </location>
</feature>
<keyword evidence="1" id="KW-1133">Transmembrane helix</keyword>
<dbReference type="RefSeq" id="WP_110044179.1">
    <property type="nucleotide sequence ID" value="NZ_CP054612.1"/>
</dbReference>
<keyword evidence="1" id="KW-0812">Transmembrane</keyword>
<dbReference type="EMBL" id="QGTQ01000007">
    <property type="protein sequence ID" value="PWW03296.1"/>
    <property type="molecule type" value="Genomic_DNA"/>
</dbReference>
<feature type="transmembrane region" description="Helical" evidence="1">
    <location>
        <begin position="43"/>
        <end position="66"/>
    </location>
</feature>
<reference evidence="2 3" key="1">
    <citation type="submission" date="2018-05" db="EMBL/GenBank/DDBJ databases">
        <title>Genomic Encyclopedia of Type Strains, Phase III (KMG-III): the genomes of soil and plant-associated and newly described type strains.</title>
        <authorList>
            <person name="Whitman W."/>
        </authorList>
    </citation>
    <scope>NUCLEOTIDE SEQUENCE [LARGE SCALE GENOMIC DNA]</scope>
    <source>
        <strain evidence="2 3">CECT 5696</strain>
    </source>
</reference>
<evidence type="ECO:0000313" key="2">
    <source>
        <dbReference type="EMBL" id="PWW03296.1"/>
    </source>
</evidence>
<keyword evidence="1" id="KW-0472">Membrane</keyword>
<evidence type="ECO:0000313" key="3">
    <source>
        <dbReference type="Proteomes" id="UP000246635"/>
    </source>
</evidence>
<comment type="caution">
    <text evidence="2">The sequence shown here is derived from an EMBL/GenBank/DDBJ whole genome shotgun (WGS) entry which is preliminary data.</text>
</comment>